<comment type="similarity">
    <text evidence="2">Belongs to the plant DMP1 protein family.</text>
</comment>
<dbReference type="InterPro" id="IPR007770">
    <property type="entry name" value="DMP"/>
</dbReference>
<keyword evidence="3 7" id="KW-0812">Transmembrane</keyword>
<dbReference type="GO" id="GO:0016020">
    <property type="term" value="C:membrane"/>
    <property type="evidence" value="ECO:0007669"/>
    <property type="project" value="UniProtKB-SubCell"/>
</dbReference>
<proteinExistence type="inferred from homology"/>
<dbReference type="EMBL" id="KK198753">
    <property type="protein sequence ID" value="KCW89577.1"/>
    <property type="molecule type" value="Genomic_DNA"/>
</dbReference>
<dbReference type="STRING" id="71139.A0A059DG80"/>
<feature type="transmembrane region" description="Helical" evidence="7">
    <location>
        <begin position="164"/>
        <end position="182"/>
    </location>
</feature>
<feature type="region of interest" description="Disordered" evidence="6">
    <location>
        <begin position="1"/>
        <end position="22"/>
    </location>
</feature>
<evidence type="ECO:0000256" key="5">
    <source>
        <dbReference type="ARBA" id="ARBA00023136"/>
    </source>
</evidence>
<dbReference type="PANTHER" id="PTHR31621">
    <property type="entry name" value="PROTEIN DMP3"/>
    <property type="match status" value="1"/>
</dbReference>
<dbReference type="Pfam" id="PF05078">
    <property type="entry name" value="DUF679"/>
    <property type="match status" value="1"/>
</dbReference>
<evidence type="ECO:0000256" key="7">
    <source>
        <dbReference type="SAM" id="Phobius"/>
    </source>
</evidence>
<protein>
    <recommendedName>
        <fullName evidence="9">DUF679 domain-containing protein</fullName>
    </recommendedName>
</protein>
<dbReference type="InParanoid" id="A0A059DG80"/>
<evidence type="ECO:0000256" key="3">
    <source>
        <dbReference type="ARBA" id="ARBA00022692"/>
    </source>
</evidence>
<accession>A0A059DG80</accession>
<evidence type="ECO:0000256" key="6">
    <source>
        <dbReference type="SAM" id="MobiDB-lite"/>
    </source>
</evidence>
<dbReference type="KEGG" id="egr:104456912"/>
<sequence length="197" mass="21559">MPEGQDHLLPVQKEPKTRSQKTLRKTLKGTATLSNLLPTGTTFVFSLLSPVFTNKGQCTSFLTHILTICLLAVCATACSLLCFTDSVRDAKGKVRYGFATTKGLWVIAASLKLSQADADKYKLKAIDYWHAFMSALVFMAVAFFDQNVIKCFFPVESELAKGLLEAVPLAVGGVCSIFFLLCPTTRHGIGFPLSREK</sequence>
<keyword evidence="5 7" id="KW-0472">Membrane</keyword>
<organism evidence="8">
    <name type="scientific">Eucalyptus grandis</name>
    <name type="common">Flooded gum</name>
    <dbReference type="NCBI Taxonomy" id="71139"/>
    <lineage>
        <taxon>Eukaryota</taxon>
        <taxon>Viridiplantae</taxon>
        <taxon>Streptophyta</taxon>
        <taxon>Embryophyta</taxon>
        <taxon>Tracheophyta</taxon>
        <taxon>Spermatophyta</taxon>
        <taxon>Magnoliopsida</taxon>
        <taxon>eudicotyledons</taxon>
        <taxon>Gunneridae</taxon>
        <taxon>Pentapetalae</taxon>
        <taxon>rosids</taxon>
        <taxon>malvids</taxon>
        <taxon>Myrtales</taxon>
        <taxon>Myrtaceae</taxon>
        <taxon>Myrtoideae</taxon>
        <taxon>Eucalypteae</taxon>
        <taxon>Eucalyptus</taxon>
    </lineage>
</organism>
<evidence type="ECO:0000256" key="2">
    <source>
        <dbReference type="ARBA" id="ARBA00008707"/>
    </source>
</evidence>
<dbReference type="AlphaFoldDB" id="A0A059DG80"/>
<comment type="subcellular location">
    <subcellularLocation>
        <location evidence="1">Membrane</location>
        <topology evidence="1">Multi-pass membrane protein</topology>
    </subcellularLocation>
</comment>
<keyword evidence="4 7" id="KW-1133">Transmembrane helix</keyword>
<feature type="transmembrane region" description="Helical" evidence="7">
    <location>
        <begin position="128"/>
        <end position="144"/>
    </location>
</feature>
<feature type="transmembrane region" description="Helical" evidence="7">
    <location>
        <begin position="61"/>
        <end position="83"/>
    </location>
</feature>
<dbReference type="Gramene" id="KCW89577">
    <property type="protein sequence ID" value="KCW89577"/>
    <property type="gene ID" value="EUGRSUZ_A01860"/>
</dbReference>
<dbReference type="eggNOG" id="ENOG502QS7M">
    <property type="taxonomic scope" value="Eukaryota"/>
</dbReference>
<dbReference type="GO" id="GO:0005737">
    <property type="term" value="C:cytoplasm"/>
    <property type="evidence" value="ECO:0007669"/>
    <property type="project" value="UniProtKB-ARBA"/>
</dbReference>
<name>A0A059DG80_EUCGR</name>
<evidence type="ECO:0000313" key="8">
    <source>
        <dbReference type="EMBL" id="KCW89577.1"/>
    </source>
</evidence>
<reference evidence="8" key="1">
    <citation type="submission" date="2013-07" db="EMBL/GenBank/DDBJ databases">
        <title>The genome of Eucalyptus grandis.</title>
        <authorList>
            <person name="Schmutz J."/>
            <person name="Hayes R."/>
            <person name="Myburg A."/>
            <person name="Tuskan G."/>
            <person name="Grattapaglia D."/>
            <person name="Rokhsar D.S."/>
        </authorList>
    </citation>
    <scope>NUCLEOTIDE SEQUENCE</scope>
    <source>
        <tissue evidence="8">Leaf extractions</tissue>
    </source>
</reference>
<evidence type="ECO:0000256" key="1">
    <source>
        <dbReference type="ARBA" id="ARBA00004141"/>
    </source>
</evidence>
<gene>
    <name evidence="8" type="ORF">EUGRSUZ_A01860</name>
</gene>
<dbReference type="OMA" id="ICAISCF"/>
<dbReference type="PANTHER" id="PTHR31621:SF6">
    <property type="entry name" value="PROTEIN DMP7"/>
    <property type="match status" value="1"/>
</dbReference>
<evidence type="ECO:0008006" key="9">
    <source>
        <dbReference type="Google" id="ProtNLM"/>
    </source>
</evidence>
<dbReference type="GO" id="GO:0010256">
    <property type="term" value="P:endomembrane system organization"/>
    <property type="evidence" value="ECO:0000318"/>
    <property type="project" value="GO_Central"/>
</dbReference>
<dbReference type="OrthoDB" id="525686at2759"/>
<evidence type="ECO:0000256" key="4">
    <source>
        <dbReference type="ARBA" id="ARBA00022989"/>
    </source>
</evidence>